<name>A0ABP2PXY4_9BURK</name>
<dbReference type="Gene3D" id="3.10.310.10">
    <property type="entry name" value="Diaminopimelate Epimerase, Chain A, domain 1"/>
    <property type="match status" value="2"/>
</dbReference>
<proteinExistence type="inferred from homology"/>
<evidence type="ECO:0000313" key="3">
    <source>
        <dbReference type="Proteomes" id="UP000004980"/>
    </source>
</evidence>
<reference evidence="2 3" key="1">
    <citation type="journal article" date="2012" name="J. Bacteriol.">
        <title>Draft Genome Sequence of the Soil Bacterium Burkholderia terrae Strain BS001, Which Interacts with Fungal Surface Structures.</title>
        <authorList>
            <person name="Nazir R."/>
            <person name="Hansen M.A."/>
            <person name="Sorensen S."/>
            <person name="van Elsas J.D."/>
        </authorList>
    </citation>
    <scope>NUCLEOTIDE SEQUENCE [LARGE SCALE GENOMIC DNA]</scope>
    <source>
        <strain evidence="2 3">BS001</strain>
    </source>
</reference>
<sequence length="310" mass="32991">MKKCEFHVVDVFAVDAFKGNPVMIVVPNDVLDDRRMQAFSSWNGMPETVFLTRGTDLDEGDYSVRIFSPRGELGFAGHPSLGAAHVVVERGWVTSPTYAPADARFGDGACSAMTLAQRCKVGMVETRVLRSQDGGVRAFVKTPAAGEVYALPGQVAHDVSVRLSSAPDARAYQVRAGANWIVVKLPDPTALQALVPDLQAIEEMSLSLSVSGITAYAPIPNHPTDLFEVRSFGPAIGVPEDAICGGGNACVAVLETYLAESPRTTCGGYQTRQGRFIGRDGRAQLVGPVEGGRYWVGGTTKTVMQGSVSL</sequence>
<dbReference type="InterPro" id="IPR003719">
    <property type="entry name" value="Phenazine_PhzF-like"/>
</dbReference>
<keyword evidence="3" id="KW-1185">Reference proteome</keyword>
<dbReference type="NCBIfam" id="TIGR00654">
    <property type="entry name" value="PhzF_family"/>
    <property type="match status" value="1"/>
</dbReference>
<dbReference type="EMBL" id="AKAU01000040">
    <property type="protein sequence ID" value="EIN02196.1"/>
    <property type="molecule type" value="Genomic_DNA"/>
</dbReference>
<dbReference type="RefSeq" id="WP_007578449.1">
    <property type="nucleotide sequence ID" value="NZ_AKAU01000040.1"/>
</dbReference>
<dbReference type="PIRSF" id="PIRSF016184">
    <property type="entry name" value="PhzC_PhzF"/>
    <property type="match status" value="1"/>
</dbReference>
<gene>
    <name evidence="2" type="ORF">WQE_05157</name>
</gene>
<dbReference type="Proteomes" id="UP000004980">
    <property type="component" value="Unassembled WGS sequence"/>
</dbReference>
<evidence type="ECO:0000256" key="1">
    <source>
        <dbReference type="ARBA" id="ARBA00008270"/>
    </source>
</evidence>
<dbReference type="PANTHER" id="PTHR13774">
    <property type="entry name" value="PHENAZINE BIOSYNTHESIS PROTEIN"/>
    <property type="match status" value="1"/>
</dbReference>
<dbReference type="SUPFAM" id="SSF54506">
    <property type="entry name" value="Diaminopimelate epimerase-like"/>
    <property type="match status" value="1"/>
</dbReference>
<comment type="similarity">
    <text evidence="1">Belongs to the PhzF family.</text>
</comment>
<dbReference type="PANTHER" id="PTHR13774:SF32">
    <property type="entry name" value="ANTISENSE-ENHANCING SEQUENCE 1"/>
    <property type="match status" value="1"/>
</dbReference>
<accession>A0ABP2PXY4</accession>
<evidence type="ECO:0000313" key="2">
    <source>
        <dbReference type="EMBL" id="EIN02196.1"/>
    </source>
</evidence>
<organism evidence="2 3">
    <name type="scientific">Paraburkholderia hospita</name>
    <dbReference type="NCBI Taxonomy" id="169430"/>
    <lineage>
        <taxon>Bacteria</taxon>
        <taxon>Pseudomonadati</taxon>
        <taxon>Pseudomonadota</taxon>
        <taxon>Betaproteobacteria</taxon>
        <taxon>Burkholderiales</taxon>
        <taxon>Burkholderiaceae</taxon>
        <taxon>Paraburkholderia</taxon>
    </lineage>
</organism>
<protein>
    <submittedName>
        <fullName evidence="2">Epimerase</fullName>
    </submittedName>
</protein>
<comment type="caution">
    <text evidence="2">The sequence shown here is derived from an EMBL/GenBank/DDBJ whole genome shotgun (WGS) entry which is preliminary data.</text>
</comment>
<dbReference type="Pfam" id="PF02567">
    <property type="entry name" value="PhzC-PhzF"/>
    <property type="match status" value="1"/>
</dbReference>